<protein>
    <submittedName>
        <fullName evidence="1">Uncharacterized protein</fullName>
    </submittedName>
</protein>
<dbReference type="EMBL" id="JAMKPW020000011">
    <property type="protein sequence ID" value="KAK8213539.1"/>
    <property type="molecule type" value="Genomic_DNA"/>
</dbReference>
<organism evidence="1 2">
    <name type="scientific">Zalaria obscura</name>
    <dbReference type="NCBI Taxonomy" id="2024903"/>
    <lineage>
        <taxon>Eukaryota</taxon>
        <taxon>Fungi</taxon>
        <taxon>Dikarya</taxon>
        <taxon>Ascomycota</taxon>
        <taxon>Pezizomycotina</taxon>
        <taxon>Dothideomycetes</taxon>
        <taxon>Dothideomycetidae</taxon>
        <taxon>Dothideales</taxon>
        <taxon>Zalariaceae</taxon>
        <taxon>Zalaria</taxon>
    </lineage>
</organism>
<sequence length="573" mass="62275">MPFGLFCESLSDLDGMLPFHMAISFVKGMTMKLDTLPLVASLLGTVGAFDCSPASFQSILPSNASVTFAYPIAQGNSFQVPVSDIAYPTSPTGLRAACAIQVKVPSSATSAYSFGLFLPEDWNGRYLAVGNGGFAGGINWLDMGAGLGYGFAVMSTDTGHNSTSGDGTWATNPEEVIDWGYRAMHGSIVLSKAVTESYYGCNISYSYYSGCSTGGRQGLKELQLHPETFDGVVAGAPAWWTDHLQPWTVKVSSYNLPVTAAYHIPPSLFPIIEAEVLRQCDPQDGLVDTIISDPDACDFLPETLLCGPGVTNQTAAKCLTSPQISTLYNIWQDYVDVNQTFVFPAISKGAESLWPVLLGGSEPASLGVQYPQYFLGLGANWTYHDFDYATVQLADKLDPGNATAGDFDLEPFMKRGGKLLHYHGYADALIATHSSLYYYRHVLRTLVPRGIDVSDFYRFFLVPGMGHCTGTSTMSNAPWYFAGPNQAGSISTSLHSVPGFSDARHDVLLALMAWVEHGTAPESIVATKWRNDTLQDRVLRQRTLCVYPKRAVYRGRGDVDEASSWVCEFPYKV</sequence>
<evidence type="ECO:0000313" key="1">
    <source>
        <dbReference type="EMBL" id="KAK8213539.1"/>
    </source>
</evidence>
<dbReference type="Proteomes" id="UP001320706">
    <property type="component" value="Unassembled WGS sequence"/>
</dbReference>
<accession>A0ACC3SJ02</accession>
<name>A0ACC3SJ02_9PEZI</name>
<evidence type="ECO:0000313" key="2">
    <source>
        <dbReference type="Proteomes" id="UP001320706"/>
    </source>
</evidence>
<keyword evidence="2" id="KW-1185">Reference proteome</keyword>
<proteinExistence type="predicted"/>
<comment type="caution">
    <text evidence="1">The sequence shown here is derived from an EMBL/GenBank/DDBJ whole genome shotgun (WGS) entry which is preliminary data.</text>
</comment>
<gene>
    <name evidence="1" type="ORF">M8818_002841</name>
</gene>
<reference evidence="1" key="1">
    <citation type="submission" date="2024-02" db="EMBL/GenBank/DDBJ databases">
        <title>Metagenome Assembled Genome of Zalaria obscura JY119.</title>
        <authorList>
            <person name="Vighnesh L."/>
            <person name="Jagadeeshwari U."/>
            <person name="Venkata Ramana C."/>
            <person name="Sasikala C."/>
        </authorList>
    </citation>
    <scope>NUCLEOTIDE SEQUENCE</scope>
    <source>
        <strain evidence="1">JY119</strain>
    </source>
</reference>